<dbReference type="RefSeq" id="WP_139327685.1">
    <property type="nucleotide sequence ID" value="NZ_FTOB01000004.1"/>
</dbReference>
<feature type="transmembrane region" description="Helical" evidence="1">
    <location>
        <begin position="9"/>
        <end position="32"/>
    </location>
</feature>
<evidence type="ECO:0000313" key="3">
    <source>
        <dbReference type="Proteomes" id="UP000185728"/>
    </source>
</evidence>
<dbReference type="Proteomes" id="UP000185728">
    <property type="component" value="Unassembled WGS sequence"/>
</dbReference>
<evidence type="ECO:0000313" key="2">
    <source>
        <dbReference type="EMBL" id="SIS85420.1"/>
    </source>
</evidence>
<keyword evidence="3" id="KW-1185">Reference proteome</keyword>
<name>A0ABY1KW31_9FLAO</name>
<proteinExistence type="predicted"/>
<accession>A0ABY1KW31</accession>
<sequence>MHLKRTKRIILRTLFALFTLLIFVIIGAQWMAKDAIAGFLKNKLPAHVQLDYNDIEVNVLTGSAKLKTIGLKLGSQDSLRGDTAKINALEVVGLGYWQFLFHRKITLRTLYIERPILAYGLKNKKTDTASRGKNPLGNLEALEIGSIKVVDGSVTLYKDRSDSVALKLDSVNIEMSDVATDASRIVTKLPLTYSTLGFSATSLMADLGPYETLGGSKVEINHGAVVISDLTLKSKYSKTELSLHLHKEHDFIDLKIPKLSFESIVLGYRKSSYWVRTGVAVLEDPDLELYRDKLLPDDTKRKKLYSEALRELPIQLDIPKIEISGGHIAYSERVNRETAPGKINFAKVSAQILHVQNIPNKNLKTSVEAKALLMNEAPITLNWSFDTQKKSDAFLASGTVKGFNPKKLNPFLESNLRVRARGDIQELYFTVSGDAISSSGDMKMKYEDFEFSVLKKDRLRINKLLTAIGKVFVNDGSNTDENGYRYGGIEAQRDPTKSFFNYLWLNVSDGLTSTIIGNGKNERRKK</sequence>
<protein>
    <recommendedName>
        <fullName evidence="4">DUF748 domain-containing protein</fullName>
    </recommendedName>
</protein>
<evidence type="ECO:0000256" key="1">
    <source>
        <dbReference type="SAM" id="Phobius"/>
    </source>
</evidence>
<keyword evidence="1" id="KW-0472">Membrane</keyword>
<organism evidence="2 3">
    <name type="scientific">Zobellia uliginosa</name>
    <dbReference type="NCBI Taxonomy" id="143224"/>
    <lineage>
        <taxon>Bacteria</taxon>
        <taxon>Pseudomonadati</taxon>
        <taxon>Bacteroidota</taxon>
        <taxon>Flavobacteriia</taxon>
        <taxon>Flavobacteriales</taxon>
        <taxon>Flavobacteriaceae</taxon>
        <taxon>Zobellia</taxon>
    </lineage>
</organism>
<evidence type="ECO:0008006" key="4">
    <source>
        <dbReference type="Google" id="ProtNLM"/>
    </source>
</evidence>
<gene>
    <name evidence="2" type="ORF">SAMN05421766_104395</name>
</gene>
<comment type="caution">
    <text evidence="2">The sequence shown here is derived from an EMBL/GenBank/DDBJ whole genome shotgun (WGS) entry which is preliminary data.</text>
</comment>
<dbReference type="EMBL" id="FTOB01000004">
    <property type="protein sequence ID" value="SIS85420.1"/>
    <property type="molecule type" value="Genomic_DNA"/>
</dbReference>
<keyword evidence="1" id="KW-0812">Transmembrane</keyword>
<keyword evidence="1" id="KW-1133">Transmembrane helix</keyword>
<reference evidence="2 3" key="1">
    <citation type="submission" date="2017-01" db="EMBL/GenBank/DDBJ databases">
        <authorList>
            <person name="Varghese N."/>
            <person name="Submissions S."/>
        </authorList>
    </citation>
    <scope>NUCLEOTIDE SEQUENCE [LARGE SCALE GENOMIC DNA]</scope>
    <source>
        <strain evidence="2 3">DSM 2061</strain>
    </source>
</reference>